<dbReference type="OrthoDB" id="610608at2759"/>
<sequence length="720" mass="82455">MAPAPTLPPEALERNHILQQILDRVEDYAPEFDLVDYHALKDQVLRPVLSKEFNPEVQIRGFLKAFRHTLAYKSAFSKIQSDDLKQKIEEFSEGKRADEVMDGSELDLVALKSPPVQHHFSLMQQLKRLLICGVDLKAVVTDVFHPKHKHVKNLPILYEDVKEEKVIECYSDVPFENWGQTVKNSPKYTFLPTTVRGVQNIVLFANWNNYRVRCGGYRHSWSSIFSQDNEIFISFVNLDVVTTLPDPMSILPGEYDPSTVPELKTIELLKETVPGKKRLCRIGTAVTNEEFRRWAVAGKSWTFPADVILVEVTIGGVNGPICHGAGITHKTLSDYVRRIEYVDCNGNCQMVDDPEHLKAAAGAFGLMGVITHLTFELDAMTYAVIKPLKEDVGLGVPPLSKHDIPPALRSSWFHTREAESLLERATSEFRHRAEHDYYSEWFWFTYQKKVWTNTFNVTTDPTNAITYPDDGNVFLQWIQGWLGGVITEVPFFNAIPGYWQAQLIASLGMAALPPTLGEKDKPEYKTLLPDALHFRRGVQNMRVRDLELQIPLPPRADDARKPDWSLVQRAWWGVVNLVYADAETGKDPSSAMRLALEMRIMSNSDLYLAPQRGNDLGTLSIEVLTLPDAVTDDEWQGFAQRVVDLWVGLGGNVRPHWAKEWERFEFRGMESRRYMKEVAFKEEIPMFRDVLERIGEKHGWTLEQVRKRFSNQLWDVLVFE</sequence>
<dbReference type="Gene3D" id="3.30.43.10">
    <property type="entry name" value="Uridine Diphospho-n-acetylenolpyruvylglucosamine Reductase, domain 2"/>
    <property type="match status" value="1"/>
</dbReference>
<dbReference type="AlphaFoldDB" id="A0A6A6VBC2"/>
<dbReference type="InterPro" id="IPR016169">
    <property type="entry name" value="FAD-bd_PCMH_sub2"/>
</dbReference>
<dbReference type="EMBL" id="MU006575">
    <property type="protein sequence ID" value="KAF2746840.1"/>
    <property type="molecule type" value="Genomic_DNA"/>
</dbReference>
<dbReference type="InterPro" id="IPR010031">
    <property type="entry name" value="FAD_lactone_oxidase-like"/>
</dbReference>
<reference evidence="2" key="1">
    <citation type="journal article" date="2020" name="Stud. Mycol.">
        <title>101 Dothideomycetes genomes: a test case for predicting lifestyles and emergence of pathogens.</title>
        <authorList>
            <person name="Haridas S."/>
            <person name="Albert R."/>
            <person name="Binder M."/>
            <person name="Bloem J."/>
            <person name="Labutti K."/>
            <person name="Salamov A."/>
            <person name="Andreopoulos B."/>
            <person name="Baker S."/>
            <person name="Barry K."/>
            <person name="Bills G."/>
            <person name="Bluhm B."/>
            <person name="Cannon C."/>
            <person name="Castanera R."/>
            <person name="Culley D."/>
            <person name="Daum C."/>
            <person name="Ezra D."/>
            <person name="Gonzalez J."/>
            <person name="Henrissat B."/>
            <person name="Kuo A."/>
            <person name="Liang C."/>
            <person name="Lipzen A."/>
            <person name="Lutzoni F."/>
            <person name="Magnuson J."/>
            <person name="Mondo S."/>
            <person name="Nolan M."/>
            <person name="Ohm R."/>
            <person name="Pangilinan J."/>
            <person name="Park H.-J."/>
            <person name="Ramirez L."/>
            <person name="Alfaro M."/>
            <person name="Sun H."/>
            <person name="Tritt A."/>
            <person name="Yoshinaga Y."/>
            <person name="Zwiers L.-H."/>
            <person name="Turgeon B."/>
            <person name="Goodwin S."/>
            <person name="Spatafora J."/>
            <person name="Crous P."/>
            <person name="Grigoriev I."/>
        </authorList>
    </citation>
    <scope>NUCLEOTIDE SEQUENCE</scope>
    <source>
        <strain evidence="2">CBS 119925</strain>
    </source>
</reference>
<feature type="domain" description="FAD-binding PCMH-type" evidence="1">
    <location>
        <begin position="182"/>
        <end position="380"/>
    </location>
</feature>
<keyword evidence="3" id="KW-1185">Reference proteome</keyword>
<dbReference type="Gene3D" id="3.30.70.2520">
    <property type="match status" value="1"/>
</dbReference>
<dbReference type="GO" id="GO:0005739">
    <property type="term" value="C:mitochondrion"/>
    <property type="evidence" value="ECO:0007669"/>
    <property type="project" value="TreeGrafter"/>
</dbReference>
<proteinExistence type="predicted"/>
<dbReference type="SUPFAM" id="SSF56176">
    <property type="entry name" value="FAD-binding/transporter-associated domain-like"/>
    <property type="match status" value="1"/>
</dbReference>
<dbReference type="InterPro" id="IPR016167">
    <property type="entry name" value="FAD-bd_PCMH_sub1"/>
</dbReference>
<name>A0A6A6VBC2_9PLEO</name>
<organism evidence="2 3">
    <name type="scientific">Sporormia fimetaria CBS 119925</name>
    <dbReference type="NCBI Taxonomy" id="1340428"/>
    <lineage>
        <taxon>Eukaryota</taxon>
        <taxon>Fungi</taxon>
        <taxon>Dikarya</taxon>
        <taxon>Ascomycota</taxon>
        <taxon>Pezizomycotina</taxon>
        <taxon>Dothideomycetes</taxon>
        <taxon>Pleosporomycetidae</taxon>
        <taxon>Pleosporales</taxon>
        <taxon>Sporormiaceae</taxon>
        <taxon>Sporormia</taxon>
    </lineage>
</organism>
<protein>
    <recommendedName>
        <fullName evidence="1">FAD-binding PCMH-type domain-containing protein</fullName>
    </recommendedName>
</protein>
<evidence type="ECO:0000313" key="2">
    <source>
        <dbReference type="EMBL" id="KAF2746840.1"/>
    </source>
</evidence>
<dbReference type="Gene3D" id="3.30.465.10">
    <property type="match status" value="1"/>
</dbReference>
<evidence type="ECO:0000313" key="3">
    <source>
        <dbReference type="Proteomes" id="UP000799440"/>
    </source>
</evidence>
<dbReference type="GO" id="GO:0003885">
    <property type="term" value="F:D-arabinono-1,4-lactone oxidase activity"/>
    <property type="evidence" value="ECO:0007669"/>
    <property type="project" value="TreeGrafter"/>
</dbReference>
<accession>A0A6A6VBC2</accession>
<evidence type="ECO:0000259" key="1">
    <source>
        <dbReference type="PROSITE" id="PS51387"/>
    </source>
</evidence>
<dbReference type="PANTHER" id="PTHR43762:SF1">
    <property type="entry name" value="D-ARABINONO-1,4-LACTONE OXIDASE"/>
    <property type="match status" value="1"/>
</dbReference>
<dbReference type="PANTHER" id="PTHR43762">
    <property type="entry name" value="L-GULONOLACTONE OXIDASE"/>
    <property type="match status" value="1"/>
</dbReference>
<dbReference type="GO" id="GO:0071949">
    <property type="term" value="F:FAD binding"/>
    <property type="evidence" value="ECO:0007669"/>
    <property type="project" value="InterPro"/>
</dbReference>
<dbReference type="InterPro" id="IPR036318">
    <property type="entry name" value="FAD-bd_PCMH-like_sf"/>
</dbReference>
<gene>
    <name evidence="2" type="ORF">M011DRAFT_67900</name>
</gene>
<dbReference type="Proteomes" id="UP000799440">
    <property type="component" value="Unassembled WGS sequence"/>
</dbReference>
<dbReference type="PROSITE" id="PS51387">
    <property type="entry name" value="FAD_PCMH"/>
    <property type="match status" value="1"/>
</dbReference>
<dbReference type="InterPro" id="IPR016166">
    <property type="entry name" value="FAD-bd_PCMH"/>
</dbReference>